<dbReference type="PANTHER" id="PTHR43289:SF6">
    <property type="entry name" value="SERINE_THREONINE-PROTEIN KINASE NEKL-3"/>
    <property type="match status" value="1"/>
</dbReference>
<dbReference type="Proteomes" id="UP001499988">
    <property type="component" value="Unassembled WGS sequence"/>
</dbReference>
<proteinExistence type="predicted"/>
<keyword evidence="4" id="KW-0067">ATP-binding</keyword>
<comment type="caution">
    <text evidence="7">The sequence shown here is derived from an EMBL/GenBank/DDBJ whole genome shotgun (WGS) entry which is preliminary data.</text>
</comment>
<evidence type="ECO:0000259" key="6">
    <source>
        <dbReference type="PROSITE" id="PS51746"/>
    </source>
</evidence>
<keyword evidence="8" id="KW-1185">Reference proteome</keyword>
<dbReference type="CDD" id="cd14014">
    <property type="entry name" value="STKc_PknB_like"/>
    <property type="match status" value="1"/>
</dbReference>
<organism evidence="7 8">
    <name type="scientific">Ferrimonas pelagia</name>
    <dbReference type="NCBI Taxonomy" id="1177826"/>
    <lineage>
        <taxon>Bacteria</taxon>
        <taxon>Pseudomonadati</taxon>
        <taxon>Pseudomonadota</taxon>
        <taxon>Gammaproteobacteria</taxon>
        <taxon>Alteromonadales</taxon>
        <taxon>Ferrimonadaceae</taxon>
        <taxon>Ferrimonas</taxon>
    </lineage>
</organism>
<dbReference type="InterPro" id="IPR001932">
    <property type="entry name" value="PPM-type_phosphatase-like_dom"/>
</dbReference>
<dbReference type="SMART" id="SM00220">
    <property type="entry name" value="S_TKc"/>
    <property type="match status" value="1"/>
</dbReference>
<dbReference type="PROSITE" id="PS51746">
    <property type="entry name" value="PPM_2"/>
    <property type="match status" value="1"/>
</dbReference>
<sequence>MSANPDHPLTERAVPLRDPKLSLGGHSIAGLKPENQDAFAARAGDPVQSYYKGQIAALADGVSSASHAAAAAQLAVCDFICDFQDTPPSWSTGRSAAKVLDGINRFMLSRSAEQQWLTTFSAVILKSHTAFLLQVGDSRIARLRDGKLEILTQSHQRQLGQRQVLTRALGADPHLEVDLSQTELEVNDLFLLTSDGVHDFISSQAFEKLLADAPLQTDLERLSRTLVKQALANGSDDNLSCLLVRVDALPDSDRASLDQALYQRRIPPVLKPGQKLDGFEILEVLHASPRSHLYRARDSATGQEWALKAPSANFEDDPLYLQAFIHEAWIGSQFRHPNLMKTQPAPADSPFLYLLCEPIEGQSLRQWMQDHPKPSLAQCRPILTQAVSALRAMQRLDMVHRDLKPENLMIDHQGQLKLVDFGATAVASLSERADRLDEECAQGSAHYTAPESILALSADHRSDQFSLGVIAYEMLTGELPYPGKASKQKREEWRYLNVQQHRSDLPYWLDEVLRRAVGVSPEQRYPAFSDLLTDLTQPSPALLQARQARPLLQRDPVRFWQWLALGLGLLNLVQWLS</sequence>
<gene>
    <name evidence="7" type="ORF">GCM10023333_28810</name>
</gene>
<keyword evidence="1" id="KW-0808">Transferase</keyword>
<dbReference type="InterPro" id="IPR036457">
    <property type="entry name" value="PPM-type-like_dom_sf"/>
</dbReference>
<reference evidence="8" key="1">
    <citation type="journal article" date="2019" name="Int. J. Syst. Evol. Microbiol.">
        <title>The Global Catalogue of Microorganisms (GCM) 10K type strain sequencing project: providing services to taxonomists for standard genome sequencing and annotation.</title>
        <authorList>
            <consortium name="The Broad Institute Genomics Platform"/>
            <consortium name="The Broad Institute Genome Sequencing Center for Infectious Disease"/>
            <person name="Wu L."/>
            <person name="Ma J."/>
        </authorList>
    </citation>
    <scope>NUCLEOTIDE SEQUENCE [LARGE SCALE GENOMIC DNA]</scope>
    <source>
        <strain evidence="8">JCM 18401</strain>
    </source>
</reference>
<dbReference type="InterPro" id="IPR008271">
    <property type="entry name" value="Ser/Thr_kinase_AS"/>
</dbReference>
<evidence type="ECO:0000259" key="5">
    <source>
        <dbReference type="PROSITE" id="PS50011"/>
    </source>
</evidence>
<dbReference type="RefSeq" id="WP_345336131.1">
    <property type="nucleotide sequence ID" value="NZ_BAABJZ010000092.1"/>
</dbReference>
<keyword evidence="3 7" id="KW-0418">Kinase</keyword>
<name>A0ABP9FDS9_9GAMM</name>
<evidence type="ECO:0000313" key="7">
    <source>
        <dbReference type="EMBL" id="GAA4893923.1"/>
    </source>
</evidence>
<feature type="domain" description="PPM-type phosphatase" evidence="6">
    <location>
        <begin position="22"/>
        <end position="246"/>
    </location>
</feature>
<dbReference type="InterPro" id="IPR011009">
    <property type="entry name" value="Kinase-like_dom_sf"/>
</dbReference>
<evidence type="ECO:0000256" key="2">
    <source>
        <dbReference type="ARBA" id="ARBA00022741"/>
    </source>
</evidence>
<dbReference type="PANTHER" id="PTHR43289">
    <property type="entry name" value="MITOGEN-ACTIVATED PROTEIN KINASE KINASE KINASE 20-RELATED"/>
    <property type="match status" value="1"/>
</dbReference>
<dbReference type="Pfam" id="PF13672">
    <property type="entry name" value="PP2C_2"/>
    <property type="match status" value="1"/>
</dbReference>
<protein>
    <submittedName>
        <fullName evidence="7">Bifunctional protein-serine/threonine kinase/phosphatase</fullName>
    </submittedName>
</protein>
<accession>A0ABP9FDS9</accession>
<dbReference type="Pfam" id="PF00069">
    <property type="entry name" value="Pkinase"/>
    <property type="match status" value="1"/>
</dbReference>
<dbReference type="Gene3D" id="3.60.40.10">
    <property type="entry name" value="PPM-type phosphatase domain"/>
    <property type="match status" value="1"/>
</dbReference>
<dbReference type="Gene3D" id="1.10.510.10">
    <property type="entry name" value="Transferase(Phosphotransferase) domain 1"/>
    <property type="match status" value="1"/>
</dbReference>
<evidence type="ECO:0000313" key="8">
    <source>
        <dbReference type="Proteomes" id="UP001499988"/>
    </source>
</evidence>
<dbReference type="InterPro" id="IPR000719">
    <property type="entry name" value="Prot_kinase_dom"/>
</dbReference>
<dbReference type="PROSITE" id="PS50011">
    <property type="entry name" value="PROTEIN_KINASE_DOM"/>
    <property type="match status" value="1"/>
</dbReference>
<evidence type="ECO:0000256" key="4">
    <source>
        <dbReference type="ARBA" id="ARBA00022840"/>
    </source>
</evidence>
<dbReference type="CDD" id="cd00143">
    <property type="entry name" value="PP2Cc"/>
    <property type="match status" value="1"/>
</dbReference>
<dbReference type="SMART" id="SM00332">
    <property type="entry name" value="PP2Cc"/>
    <property type="match status" value="1"/>
</dbReference>
<dbReference type="GO" id="GO:0016301">
    <property type="term" value="F:kinase activity"/>
    <property type="evidence" value="ECO:0007669"/>
    <property type="project" value="UniProtKB-KW"/>
</dbReference>
<keyword evidence="2" id="KW-0547">Nucleotide-binding</keyword>
<evidence type="ECO:0000256" key="1">
    <source>
        <dbReference type="ARBA" id="ARBA00022679"/>
    </source>
</evidence>
<dbReference type="SUPFAM" id="SSF81606">
    <property type="entry name" value="PP2C-like"/>
    <property type="match status" value="1"/>
</dbReference>
<dbReference type="SMART" id="SM00331">
    <property type="entry name" value="PP2C_SIG"/>
    <property type="match status" value="1"/>
</dbReference>
<dbReference type="PROSITE" id="PS00108">
    <property type="entry name" value="PROTEIN_KINASE_ST"/>
    <property type="match status" value="1"/>
</dbReference>
<dbReference type="SUPFAM" id="SSF56112">
    <property type="entry name" value="Protein kinase-like (PK-like)"/>
    <property type="match status" value="1"/>
</dbReference>
<feature type="domain" description="Protein kinase" evidence="5">
    <location>
        <begin position="279"/>
        <end position="542"/>
    </location>
</feature>
<dbReference type="EMBL" id="BAABJZ010000092">
    <property type="protein sequence ID" value="GAA4893923.1"/>
    <property type="molecule type" value="Genomic_DNA"/>
</dbReference>
<evidence type="ECO:0000256" key="3">
    <source>
        <dbReference type="ARBA" id="ARBA00022777"/>
    </source>
</evidence>